<evidence type="ECO:0000313" key="1">
    <source>
        <dbReference type="EMBL" id="KAK3211775.1"/>
    </source>
</evidence>
<dbReference type="PANTHER" id="PTHR33116">
    <property type="entry name" value="REVERSE TRANSCRIPTASE ZINC-BINDING DOMAIN-CONTAINING PROTEIN-RELATED-RELATED"/>
    <property type="match status" value="1"/>
</dbReference>
<evidence type="ECO:0008006" key="3">
    <source>
        <dbReference type="Google" id="ProtNLM"/>
    </source>
</evidence>
<comment type="caution">
    <text evidence="1">The sequence shown here is derived from an EMBL/GenBank/DDBJ whole genome shotgun (WGS) entry which is preliminary data.</text>
</comment>
<sequence length="237" mass="27000">MEGCWAFDALEAAPWATLESGLQICKILDIYERGSGQQVNLQKSQITFSPNVDDLSRNEIQRLFEVNACNTHDKYLGLPSIVGRNKRVLFNDINERVWKKMKGWKDSYFSFGGKEVLIKVVAQAIPSYSMSIFRLPVGLCNDLKAMVSKFWWGSRDGKRKISWIKWEDLCLPKNCGGLGFKDLSLFNQALLAKQAWRIVSDPSSLASRVLQAKYFKRTDFLNAHIKAGCSHIWKSLV</sequence>
<evidence type="ECO:0000313" key="2">
    <source>
        <dbReference type="Proteomes" id="UP001281410"/>
    </source>
</evidence>
<organism evidence="1 2">
    <name type="scientific">Dipteronia sinensis</name>
    <dbReference type="NCBI Taxonomy" id="43782"/>
    <lineage>
        <taxon>Eukaryota</taxon>
        <taxon>Viridiplantae</taxon>
        <taxon>Streptophyta</taxon>
        <taxon>Embryophyta</taxon>
        <taxon>Tracheophyta</taxon>
        <taxon>Spermatophyta</taxon>
        <taxon>Magnoliopsida</taxon>
        <taxon>eudicotyledons</taxon>
        <taxon>Gunneridae</taxon>
        <taxon>Pentapetalae</taxon>
        <taxon>rosids</taxon>
        <taxon>malvids</taxon>
        <taxon>Sapindales</taxon>
        <taxon>Sapindaceae</taxon>
        <taxon>Hippocastanoideae</taxon>
        <taxon>Acereae</taxon>
        <taxon>Dipteronia</taxon>
    </lineage>
</organism>
<protein>
    <recommendedName>
        <fullName evidence="3">Reverse transcriptase</fullName>
    </recommendedName>
</protein>
<keyword evidence="2" id="KW-1185">Reference proteome</keyword>
<proteinExistence type="predicted"/>
<dbReference type="EMBL" id="JANJYJ010000005">
    <property type="protein sequence ID" value="KAK3211775.1"/>
    <property type="molecule type" value="Genomic_DNA"/>
</dbReference>
<name>A0AAE0E615_9ROSI</name>
<gene>
    <name evidence="1" type="ORF">Dsin_016481</name>
</gene>
<dbReference type="AlphaFoldDB" id="A0AAE0E615"/>
<dbReference type="PANTHER" id="PTHR33116:SF86">
    <property type="entry name" value="REVERSE TRANSCRIPTASE DOMAIN-CONTAINING PROTEIN"/>
    <property type="match status" value="1"/>
</dbReference>
<reference evidence="1" key="1">
    <citation type="journal article" date="2023" name="Plant J.">
        <title>Genome sequences and population genomics provide insights into the demographic history, inbreeding, and mutation load of two 'living fossil' tree species of Dipteronia.</title>
        <authorList>
            <person name="Feng Y."/>
            <person name="Comes H.P."/>
            <person name="Chen J."/>
            <person name="Zhu S."/>
            <person name="Lu R."/>
            <person name="Zhang X."/>
            <person name="Li P."/>
            <person name="Qiu J."/>
            <person name="Olsen K.M."/>
            <person name="Qiu Y."/>
        </authorList>
    </citation>
    <scope>NUCLEOTIDE SEQUENCE</scope>
    <source>
        <strain evidence="1">NBL</strain>
    </source>
</reference>
<accession>A0AAE0E615</accession>
<dbReference type="Proteomes" id="UP001281410">
    <property type="component" value="Unassembled WGS sequence"/>
</dbReference>